<protein>
    <submittedName>
        <fullName evidence="3">Superfamily II DNA or RNA helicase</fullName>
    </submittedName>
</protein>
<keyword evidence="4" id="KW-1185">Reference proteome</keyword>
<keyword evidence="3" id="KW-0378">Hydrolase</keyword>
<dbReference type="Proteomes" id="UP001314796">
    <property type="component" value="Unassembled WGS sequence"/>
</dbReference>
<keyword evidence="3" id="KW-0067">ATP-binding</keyword>
<accession>A0ABS2NS66</accession>
<dbReference type="Pfam" id="PF00271">
    <property type="entry name" value="Helicase_C"/>
    <property type="match status" value="1"/>
</dbReference>
<evidence type="ECO:0000313" key="3">
    <source>
        <dbReference type="EMBL" id="MBM7615617.1"/>
    </source>
</evidence>
<dbReference type="InterPro" id="IPR001650">
    <property type="entry name" value="Helicase_C-like"/>
</dbReference>
<feature type="region of interest" description="Disordered" evidence="1">
    <location>
        <begin position="61"/>
        <end position="80"/>
    </location>
</feature>
<evidence type="ECO:0000313" key="4">
    <source>
        <dbReference type="Proteomes" id="UP001314796"/>
    </source>
</evidence>
<dbReference type="RefSeq" id="WP_204403030.1">
    <property type="nucleotide sequence ID" value="NZ_JAFBEE010000015.1"/>
</dbReference>
<keyword evidence="3" id="KW-0547">Nucleotide-binding</keyword>
<name>A0ABS2NS66_9FIRM</name>
<sequence length="1128" mass="129640">MINDCRNLRIDLLKSLSKEMAGPGSERYGDIEEEIISESPLERYSIGILYPQNQNVRIEEENDDTGQNHISDGSDKTQSNEHLDNAINISNQYYPSALGMSFYVNGMCPSIEVQINTAIYRKPKPNECYAYVEYIPESVKASYLFDKKLHYSDEDKTISLIDKITKEEREGLLNLFNHDGYKNAIYKLYEFLHNGYKRIPLYESIIIPEDNTENIIQWEKEIMEGLNLFCVRRPDKDRNITLFTITLINTNKSKREKSCDECFFQTHFKARAVNSSTEFLDYNIHNKYTDELEELSNAMLYRNYKTYATGHGCAVSWSNVDSDRVNELNTEIIPYKEVPQLKFEINEISDILPVLSMKNLSDLSTLSKTEIIDLLFKFCQKYDKWIQDTNKLKDSLDSDFIDVANRHLNNCSIALKRMKVGVDLLNTDENVFRSFQLANTAMYMQRLHSELQSQLKYPNEDAILWPRYKEMNDEKAAKAASWRPFQLAFILLNIEGIANKESEDRDITDLIWFPTGGGKTEAYLGVSAYTIFLRRITKKELSGGTTIIMRYTLRLLTSQQFQRASTLICACEKIRKENPEELGKDTISIGLWIGSDSTPNEINEALRVKDKLVAGTEDKNPFQVLNCPWCGTKLSREKIGKVNKGSWGYKKGLRPKRFIIHCTELTCDFNNELPIRIVDEDIYNNPPTLLFGTVDKFALMPWKKEISNIFALDDNNENLTPELIIQDELHLISGPLGTVVGLYETALDALCSAKGVKPKIIASTATIRRAEDQVKALYNRSVSQFPPPGINAEDSFYARQDSLEEKPGRLYAGILSTGRTLTTTQIRAMAALLQYMKELDYSEEVLDKYWTLVGYFNTLKDIGKTSTLADDDIKDQVRRISRRRRVETRVYYEAEELTSRKKAEEIPKILEKLNVAYPSNAIEILLASNMISVGVDVDRLGLMIVVNQPKTTSEYIQATSRVGRKYPGLIFTLYDGARSRDRSHYEMFTAYHQAFYRYVEPTSVTPFSGPARDRGLHAVLVTLVRHWAGLRKDNDAIRFSRDALEKIVEYIQSRVNDVMTEETDNTMNQLNYLIDFWLECINNGQELTYSTGEKDHLLYTAGKKNDKHWETLQSMRNVDVDCNVTVLE</sequence>
<dbReference type="CDD" id="cd18785">
    <property type="entry name" value="SF2_C"/>
    <property type="match status" value="1"/>
</dbReference>
<dbReference type="PROSITE" id="PS51194">
    <property type="entry name" value="HELICASE_CTER"/>
    <property type="match status" value="1"/>
</dbReference>
<feature type="domain" description="Helicase C-terminal" evidence="2">
    <location>
        <begin position="831"/>
        <end position="1003"/>
    </location>
</feature>
<dbReference type="GO" id="GO:0004386">
    <property type="term" value="F:helicase activity"/>
    <property type="evidence" value="ECO:0007669"/>
    <property type="project" value="UniProtKB-KW"/>
</dbReference>
<dbReference type="SMART" id="SM00490">
    <property type="entry name" value="HELICc"/>
    <property type="match status" value="1"/>
</dbReference>
<gene>
    <name evidence="3" type="ORF">JOC73_002190</name>
</gene>
<dbReference type="InterPro" id="IPR027417">
    <property type="entry name" value="P-loop_NTPase"/>
</dbReference>
<dbReference type="SUPFAM" id="SSF52540">
    <property type="entry name" value="P-loop containing nucleoside triphosphate hydrolases"/>
    <property type="match status" value="1"/>
</dbReference>
<organism evidence="3 4">
    <name type="scientific">Alkaliphilus hydrothermalis</name>
    <dbReference type="NCBI Taxonomy" id="1482730"/>
    <lineage>
        <taxon>Bacteria</taxon>
        <taxon>Bacillati</taxon>
        <taxon>Bacillota</taxon>
        <taxon>Clostridia</taxon>
        <taxon>Peptostreptococcales</taxon>
        <taxon>Natronincolaceae</taxon>
        <taxon>Alkaliphilus</taxon>
    </lineage>
</organism>
<evidence type="ECO:0000259" key="2">
    <source>
        <dbReference type="PROSITE" id="PS51194"/>
    </source>
</evidence>
<dbReference type="EMBL" id="JAFBEE010000015">
    <property type="protein sequence ID" value="MBM7615617.1"/>
    <property type="molecule type" value="Genomic_DNA"/>
</dbReference>
<proteinExistence type="predicted"/>
<comment type="caution">
    <text evidence="3">The sequence shown here is derived from an EMBL/GenBank/DDBJ whole genome shotgun (WGS) entry which is preliminary data.</text>
</comment>
<keyword evidence="3" id="KW-0347">Helicase</keyword>
<reference evidence="3 4" key="1">
    <citation type="submission" date="2021-01" db="EMBL/GenBank/DDBJ databases">
        <title>Genomic Encyclopedia of Type Strains, Phase IV (KMG-IV): sequencing the most valuable type-strain genomes for metagenomic binning, comparative biology and taxonomic classification.</title>
        <authorList>
            <person name="Goeker M."/>
        </authorList>
    </citation>
    <scope>NUCLEOTIDE SEQUENCE [LARGE SCALE GENOMIC DNA]</scope>
    <source>
        <strain evidence="3 4">DSM 25890</strain>
    </source>
</reference>
<dbReference type="Gene3D" id="3.40.50.300">
    <property type="entry name" value="P-loop containing nucleotide triphosphate hydrolases"/>
    <property type="match status" value="2"/>
</dbReference>
<evidence type="ECO:0000256" key="1">
    <source>
        <dbReference type="SAM" id="MobiDB-lite"/>
    </source>
</evidence>